<comment type="caution">
    <text evidence="2">The sequence shown here is derived from an EMBL/GenBank/DDBJ whole genome shotgun (WGS) entry which is preliminary data.</text>
</comment>
<name>A0A327NKJ5_9BACT</name>
<keyword evidence="2" id="KW-0255">Endonuclease</keyword>
<dbReference type="RefSeq" id="WP_111343616.1">
    <property type="nucleotide sequence ID" value="NZ_QLII01000001.1"/>
</dbReference>
<dbReference type="OrthoDB" id="952185at2"/>
<evidence type="ECO:0000313" key="2">
    <source>
        <dbReference type="EMBL" id="RAI75323.1"/>
    </source>
</evidence>
<dbReference type="EMBL" id="QLII01000001">
    <property type="protein sequence ID" value="RAI75323.1"/>
    <property type="molecule type" value="Genomic_DNA"/>
</dbReference>
<dbReference type="PANTHER" id="PTHR34107:SF2">
    <property type="entry name" value="SLL0888 PROTEIN"/>
    <property type="match status" value="1"/>
</dbReference>
<dbReference type="CDD" id="cd06260">
    <property type="entry name" value="DUF820-like"/>
    <property type="match status" value="1"/>
</dbReference>
<organism evidence="2 3">
    <name type="scientific">Spirosoma telluris</name>
    <dbReference type="NCBI Taxonomy" id="2183553"/>
    <lineage>
        <taxon>Bacteria</taxon>
        <taxon>Pseudomonadati</taxon>
        <taxon>Bacteroidota</taxon>
        <taxon>Cytophagia</taxon>
        <taxon>Cytophagales</taxon>
        <taxon>Cytophagaceae</taxon>
        <taxon>Spirosoma</taxon>
    </lineage>
</organism>
<dbReference type="PANTHER" id="PTHR34107">
    <property type="entry name" value="SLL0198 PROTEIN-RELATED"/>
    <property type="match status" value="1"/>
</dbReference>
<keyword evidence="3" id="KW-1185">Reference proteome</keyword>
<feature type="domain" description="Putative restriction endonuclease" evidence="1">
    <location>
        <begin position="17"/>
        <end position="154"/>
    </location>
</feature>
<protein>
    <submittedName>
        <fullName evidence="2">Uma2 family endonuclease</fullName>
    </submittedName>
</protein>
<gene>
    <name evidence="2" type="ORF">HMF3257_16095</name>
</gene>
<evidence type="ECO:0000313" key="3">
    <source>
        <dbReference type="Proteomes" id="UP000249016"/>
    </source>
</evidence>
<accession>A0A327NKJ5</accession>
<dbReference type="AlphaFoldDB" id="A0A327NKJ5"/>
<dbReference type="GO" id="GO:0004519">
    <property type="term" value="F:endonuclease activity"/>
    <property type="evidence" value="ECO:0007669"/>
    <property type="project" value="UniProtKB-KW"/>
</dbReference>
<proteinExistence type="predicted"/>
<dbReference type="Proteomes" id="UP000249016">
    <property type="component" value="Unassembled WGS sequence"/>
</dbReference>
<dbReference type="SUPFAM" id="SSF52980">
    <property type="entry name" value="Restriction endonuclease-like"/>
    <property type="match status" value="1"/>
</dbReference>
<dbReference type="Gene3D" id="3.90.1570.10">
    <property type="entry name" value="tt1808, chain A"/>
    <property type="match status" value="1"/>
</dbReference>
<dbReference type="Pfam" id="PF05685">
    <property type="entry name" value="Uma2"/>
    <property type="match status" value="1"/>
</dbReference>
<keyword evidence="2" id="KW-0378">Hydrolase</keyword>
<evidence type="ECO:0000259" key="1">
    <source>
        <dbReference type="Pfam" id="PF05685"/>
    </source>
</evidence>
<dbReference type="InterPro" id="IPR011335">
    <property type="entry name" value="Restrct_endonuc-II-like"/>
</dbReference>
<dbReference type="InterPro" id="IPR008538">
    <property type="entry name" value="Uma2"/>
</dbReference>
<reference evidence="2 3" key="1">
    <citation type="submission" date="2018-06" db="EMBL/GenBank/DDBJ databases">
        <title>Spirosoma sp. HMF3257 Genome sequencing and assembly.</title>
        <authorList>
            <person name="Kang H."/>
            <person name="Cha I."/>
            <person name="Kim H."/>
            <person name="Kang J."/>
            <person name="Joh K."/>
        </authorList>
    </citation>
    <scope>NUCLEOTIDE SEQUENCE [LARGE SCALE GENOMIC DNA]</scope>
    <source>
        <strain evidence="2 3">HMF3257</strain>
    </source>
</reference>
<sequence length="159" mass="17985">MEATIEQVSAYELERGKPMPTLNHSYVQKNLLVSLDYRYRKTLTVLSELNLSVPERPDAVPDIAIYPKLQIDFLHDVTSMTQMPLTAIEIVSPSQSDAEILAKFERYFNAGVQSCWLVMPSFQAISVYSAFGKYRFFSENDTLTDALTGIELSLSDIFS</sequence>
<dbReference type="InterPro" id="IPR012296">
    <property type="entry name" value="Nuclease_put_TT1808"/>
</dbReference>
<keyword evidence="2" id="KW-0540">Nuclease</keyword>